<comment type="similarity">
    <text evidence="3">Belongs to the homoserine dehydrogenase family.</text>
</comment>
<feature type="domain" description="ACT" evidence="10">
    <location>
        <begin position="353"/>
        <end position="432"/>
    </location>
</feature>
<evidence type="ECO:0000256" key="7">
    <source>
        <dbReference type="ARBA" id="ARBA00022697"/>
    </source>
</evidence>
<dbReference type="AlphaFoldDB" id="A0A7V4TXJ6"/>
<keyword evidence="7" id="KW-0791">Threonine biosynthesis</keyword>
<comment type="pathway">
    <text evidence="2">Amino-acid biosynthesis; L-methionine biosynthesis via de novo pathway; L-homoserine from L-aspartate: step 3/3.</text>
</comment>
<dbReference type="UniPathway" id="UPA00051">
    <property type="reaction ID" value="UER00465"/>
</dbReference>
<name>A0A7V4TXJ6_CALAY</name>
<comment type="caution">
    <text evidence="11">The sequence shown here is derived from an EMBL/GenBank/DDBJ whole genome shotgun (WGS) entry which is preliminary data.</text>
</comment>
<proteinExistence type="inferred from homology"/>
<gene>
    <name evidence="11" type="ORF">ENK44_01265</name>
</gene>
<dbReference type="PROSITE" id="PS51671">
    <property type="entry name" value="ACT"/>
    <property type="match status" value="1"/>
</dbReference>
<evidence type="ECO:0000313" key="11">
    <source>
        <dbReference type="EMBL" id="HGY54306.1"/>
    </source>
</evidence>
<dbReference type="Gene3D" id="3.40.50.720">
    <property type="entry name" value="NAD(P)-binding Rossmann-like Domain"/>
    <property type="match status" value="1"/>
</dbReference>
<dbReference type="EC" id="1.1.1.3" evidence="4"/>
<evidence type="ECO:0000256" key="6">
    <source>
        <dbReference type="ARBA" id="ARBA00022605"/>
    </source>
</evidence>
<dbReference type="Pfam" id="PF03447">
    <property type="entry name" value="NAD_binding_3"/>
    <property type="match status" value="1"/>
</dbReference>
<evidence type="ECO:0000256" key="5">
    <source>
        <dbReference type="ARBA" id="ARBA00013376"/>
    </source>
</evidence>
<keyword evidence="6" id="KW-0028">Amino-acid biosynthesis</keyword>
<dbReference type="Gene3D" id="3.30.360.10">
    <property type="entry name" value="Dihydrodipicolinate Reductase, domain 2"/>
    <property type="match status" value="1"/>
</dbReference>
<dbReference type="PANTHER" id="PTHR43331:SF1">
    <property type="entry name" value="HOMOSERINE DEHYDROGENASE"/>
    <property type="match status" value="1"/>
</dbReference>
<dbReference type="GO" id="GO:0004412">
    <property type="term" value="F:homoserine dehydrogenase activity"/>
    <property type="evidence" value="ECO:0007669"/>
    <property type="project" value="UniProtKB-EC"/>
</dbReference>
<keyword evidence="8 11" id="KW-0560">Oxidoreductase</keyword>
<dbReference type="InterPro" id="IPR005106">
    <property type="entry name" value="Asp/hSer_DH_NAD-bd"/>
</dbReference>
<dbReference type="Proteomes" id="UP000885779">
    <property type="component" value="Unassembled WGS sequence"/>
</dbReference>
<organism evidence="11">
    <name type="scientific">Caldithrix abyssi</name>
    <dbReference type="NCBI Taxonomy" id="187145"/>
    <lineage>
        <taxon>Bacteria</taxon>
        <taxon>Pseudomonadati</taxon>
        <taxon>Calditrichota</taxon>
        <taxon>Calditrichia</taxon>
        <taxon>Calditrichales</taxon>
        <taxon>Calditrichaceae</taxon>
        <taxon>Caldithrix</taxon>
    </lineage>
</organism>
<dbReference type="InterPro" id="IPR045865">
    <property type="entry name" value="ACT-like_dom_sf"/>
</dbReference>
<dbReference type="GO" id="GO:0009088">
    <property type="term" value="P:threonine biosynthetic process"/>
    <property type="evidence" value="ECO:0007669"/>
    <property type="project" value="UniProtKB-UniPathway"/>
</dbReference>
<accession>A0A7V4TXJ6</accession>
<dbReference type="Pfam" id="PF00742">
    <property type="entry name" value="Homoserine_dh"/>
    <property type="match status" value="1"/>
</dbReference>
<dbReference type="NCBIfam" id="NF004976">
    <property type="entry name" value="PRK06349.1"/>
    <property type="match status" value="1"/>
</dbReference>
<dbReference type="EMBL" id="DRQG01000015">
    <property type="protein sequence ID" value="HGY54306.1"/>
    <property type="molecule type" value="Genomic_DNA"/>
</dbReference>
<evidence type="ECO:0000256" key="9">
    <source>
        <dbReference type="ARBA" id="ARBA00023167"/>
    </source>
</evidence>
<dbReference type="Gene3D" id="3.30.70.260">
    <property type="match status" value="1"/>
</dbReference>
<protein>
    <recommendedName>
        <fullName evidence="5">Homoserine dehydrogenase</fullName>
        <ecNumber evidence="4">1.1.1.3</ecNumber>
    </recommendedName>
</protein>
<evidence type="ECO:0000256" key="8">
    <source>
        <dbReference type="ARBA" id="ARBA00023002"/>
    </source>
</evidence>
<evidence type="ECO:0000256" key="3">
    <source>
        <dbReference type="ARBA" id="ARBA00006753"/>
    </source>
</evidence>
<dbReference type="PANTHER" id="PTHR43331">
    <property type="entry name" value="HOMOSERINE DEHYDROGENASE"/>
    <property type="match status" value="1"/>
</dbReference>
<sequence length="432" mass="48487">MNKKKKVGFALLGLGKLGTGFYRIWEHKRADILEETSFDLELRKILVRHSDFRRPTFVDQSLLTTDINEILNDESISIVIDAIGGIEPTFSVIKNMIEHKKHLVSANRMLLASKMTQLTELANTHKIYIQPEPALGGGVPIISAIQRDLLANDIRQMVGILSGTSNFILSEMTARETTLQEVLKLPAVQKMGETLSVIDYEGSDAAQKIAILAAASFGVEINYLHIHAEGISDIDLFDILSAKELGYEIKLLAILKEHEDSFEIRIHPTFVPQNHPLTLVRQEYTAFFLETDLLGDYMVYGKGVGIEATSSLILRDIVAIASLTYKTTRRDNYKLNWNKKTVLSIEDIHSGFYLRFPCIDKPGVIGEIARILGEQNINIASAHAEVHKEEGIEIGYVHILIENALEKSVKVAIDQVAKLDFIRDKIKLFRIL</sequence>
<dbReference type="InterPro" id="IPR002912">
    <property type="entry name" value="ACT_dom"/>
</dbReference>
<dbReference type="UniPathway" id="UPA00050">
    <property type="reaction ID" value="UER00063"/>
</dbReference>
<dbReference type="SUPFAM" id="SSF51735">
    <property type="entry name" value="NAD(P)-binding Rossmann-fold domains"/>
    <property type="match status" value="1"/>
</dbReference>
<comment type="pathway">
    <text evidence="1">Amino-acid biosynthesis; L-threonine biosynthesis; L-threonine from L-aspartate: step 3/5.</text>
</comment>
<dbReference type="InterPro" id="IPR001342">
    <property type="entry name" value="HDH_cat"/>
</dbReference>
<dbReference type="SUPFAM" id="SSF55347">
    <property type="entry name" value="Glyceraldehyde-3-phosphate dehydrogenase-like, C-terminal domain"/>
    <property type="match status" value="1"/>
</dbReference>
<evidence type="ECO:0000256" key="1">
    <source>
        <dbReference type="ARBA" id="ARBA00005056"/>
    </source>
</evidence>
<dbReference type="InterPro" id="IPR036291">
    <property type="entry name" value="NAD(P)-bd_dom_sf"/>
</dbReference>
<dbReference type="SUPFAM" id="SSF55021">
    <property type="entry name" value="ACT-like"/>
    <property type="match status" value="1"/>
</dbReference>
<evidence type="ECO:0000259" key="10">
    <source>
        <dbReference type="PROSITE" id="PS51671"/>
    </source>
</evidence>
<keyword evidence="9" id="KW-0486">Methionine biosynthesis</keyword>
<evidence type="ECO:0000256" key="4">
    <source>
        <dbReference type="ARBA" id="ARBA00013213"/>
    </source>
</evidence>
<evidence type="ECO:0000256" key="2">
    <source>
        <dbReference type="ARBA" id="ARBA00005062"/>
    </source>
</evidence>
<dbReference type="GO" id="GO:0050661">
    <property type="term" value="F:NADP binding"/>
    <property type="evidence" value="ECO:0007669"/>
    <property type="project" value="InterPro"/>
</dbReference>
<dbReference type="Pfam" id="PF01842">
    <property type="entry name" value="ACT"/>
    <property type="match status" value="1"/>
</dbReference>
<reference evidence="11" key="1">
    <citation type="journal article" date="2020" name="mSystems">
        <title>Genome- and Community-Level Interaction Insights into Carbon Utilization and Element Cycling Functions of Hydrothermarchaeota in Hydrothermal Sediment.</title>
        <authorList>
            <person name="Zhou Z."/>
            <person name="Liu Y."/>
            <person name="Xu W."/>
            <person name="Pan J."/>
            <person name="Luo Z.H."/>
            <person name="Li M."/>
        </authorList>
    </citation>
    <scope>NUCLEOTIDE SEQUENCE [LARGE SCALE GENOMIC DNA]</scope>
    <source>
        <strain evidence="11">HyVt-577</strain>
    </source>
</reference>
<dbReference type="FunFam" id="3.30.360.10:FF:000005">
    <property type="entry name" value="Homoserine dehydrogenase"/>
    <property type="match status" value="1"/>
</dbReference>
<dbReference type="GO" id="GO:0009086">
    <property type="term" value="P:methionine biosynthetic process"/>
    <property type="evidence" value="ECO:0007669"/>
    <property type="project" value="UniProtKB-KW"/>
</dbReference>